<protein>
    <submittedName>
        <fullName evidence="1">Uncharacterized protein</fullName>
    </submittedName>
</protein>
<evidence type="ECO:0000313" key="2">
    <source>
        <dbReference type="Proteomes" id="UP001050808"/>
    </source>
</evidence>
<dbReference type="EMBL" id="BNDY01000002">
    <property type="protein sequence ID" value="GHI36222.1"/>
    <property type="molecule type" value="Genomic_DNA"/>
</dbReference>
<keyword evidence="2" id="KW-1185">Reference proteome</keyword>
<name>A0ABQ3QG69_9ACTN</name>
<reference evidence="1" key="1">
    <citation type="submission" date="2024-05" db="EMBL/GenBank/DDBJ databases">
        <title>Whole genome shotgun sequence of Streptomyces violascens NBRC 12920.</title>
        <authorList>
            <person name="Komaki H."/>
            <person name="Tamura T."/>
        </authorList>
    </citation>
    <scope>NUCLEOTIDE SEQUENCE</scope>
    <source>
        <strain evidence="1">NBRC 12920</strain>
    </source>
</reference>
<organism evidence="1 2">
    <name type="scientific">Streptomyces violascens</name>
    <dbReference type="NCBI Taxonomy" id="67381"/>
    <lineage>
        <taxon>Bacteria</taxon>
        <taxon>Bacillati</taxon>
        <taxon>Actinomycetota</taxon>
        <taxon>Actinomycetes</taxon>
        <taxon>Kitasatosporales</taxon>
        <taxon>Streptomycetaceae</taxon>
        <taxon>Streptomyces</taxon>
    </lineage>
</organism>
<comment type="caution">
    <text evidence="1">The sequence shown here is derived from an EMBL/GenBank/DDBJ whole genome shotgun (WGS) entry which is preliminary data.</text>
</comment>
<gene>
    <name evidence="1" type="ORF">Sviol_06300</name>
</gene>
<sequence length="104" mass="11167">MRLDGVVLRARGRSSPVGHRMTVFPELRCAAPAARPGALRTGPLAPGVGADVHNLVPDREADVHTWMPLNSVELRCPIRELAKWARLGPQAPSACCPPVFPDSV</sequence>
<evidence type="ECO:0000313" key="1">
    <source>
        <dbReference type="EMBL" id="GHI36222.1"/>
    </source>
</evidence>
<dbReference type="Proteomes" id="UP001050808">
    <property type="component" value="Unassembled WGS sequence"/>
</dbReference>
<proteinExistence type="predicted"/>
<accession>A0ABQ3QG69</accession>